<dbReference type="AlphaFoldDB" id="A0A917SW60"/>
<reference evidence="2" key="1">
    <citation type="journal article" date="2014" name="Int. J. Syst. Evol. Microbiol.">
        <title>Complete genome sequence of Corynebacterium casei LMG S-19264T (=DSM 44701T), isolated from a smear-ripened cheese.</title>
        <authorList>
            <consortium name="US DOE Joint Genome Institute (JGI-PGF)"/>
            <person name="Walter F."/>
            <person name="Albersmeier A."/>
            <person name="Kalinowski J."/>
            <person name="Ruckert C."/>
        </authorList>
    </citation>
    <scope>NUCLEOTIDE SEQUENCE</scope>
    <source>
        <strain evidence="2">CGMCC 4.7308</strain>
    </source>
</reference>
<sequence length="219" mass="23306">MVSPSGASTPAVGRAGSVTGHGLRRLAVGRLLPLWLVVAAVAFMTWVSPRLDRSYPRVDVPFFGAVAAVAVLLTVGSVWLTPRTVERDAVTVRVRYLLGRVRTVDRSALVASLWLPQLRTVSGTRGVLVLLDASGRRLLRLSDDAFPAAVLEDLAALAPRRTVVPESVGPMRIRREHPRALPLPDARPVLLPLVTVVVLGAAAVGVLMASGVLVWGSAR</sequence>
<dbReference type="EMBL" id="BMNA01000003">
    <property type="protein sequence ID" value="GGM00594.1"/>
    <property type="molecule type" value="Genomic_DNA"/>
</dbReference>
<dbReference type="RefSeq" id="WP_188941405.1">
    <property type="nucleotide sequence ID" value="NZ_BMNA01000003.1"/>
</dbReference>
<feature type="transmembrane region" description="Helical" evidence="1">
    <location>
        <begin position="189"/>
        <end position="215"/>
    </location>
</feature>
<reference evidence="2" key="2">
    <citation type="submission" date="2020-09" db="EMBL/GenBank/DDBJ databases">
        <authorList>
            <person name="Sun Q."/>
            <person name="Zhou Y."/>
        </authorList>
    </citation>
    <scope>NUCLEOTIDE SEQUENCE</scope>
    <source>
        <strain evidence="2">CGMCC 4.7308</strain>
    </source>
</reference>
<evidence type="ECO:0008006" key="4">
    <source>
        <dbReference type="Google" id="ProtNLM"/>
    </source>
</evidence>
<keyword evidence="1" id="KW-1133">Transmembrane helix</keyword>
<evidence type="ECO:0000313" key="3">
    <source>
        <dbReference type="Proteomes" id="UP000655208"/>
    </source>
</evidence>
<name>A0A917SW60_9ACTN</name>
<proteinExistence type="predicted"/>
<comment type="caution">
    <text evidence="2">The sequence shown here is derived from an EMBL/GenBank/DDBJ whole genome shotgun (WGS) entry which is preliminary data.</text>
</comment>
<evidence type="ECO:0000313" key="2">
    <source>
        <dbReference type="EMBL" id="GGM00594.1"/>
    </source>
</evidence>
<evidence type="ECO:0000256" key="1">
    <source>
        <dbReference type="SAM" id="Phobius"/>
    </source>
</evidence>
<keyword evidence="3" id="KW-1185">Reference proteome</keyword>
<dbReference type="Proteomes" id="UP000655208">
    <property type="component" value="Unassembled WGS sequence"/>
</dbReference>
<protein>
    <recommendedName>
        <fullName evidence="4">PH domain-containing protein</fullName>
    </recommendedName>
</protein>
<keyword evidence="1" id="KW-0812">Transmembrane</keyword>
<accession>A0A917SW60</accession>
<gene>
    <name evidence="2" type="ORF">GCM10011594_20890</name>
</gene>
<organism evidence="2 3">
    <name type="scientific">Nakamurella endophytica</name>
    <dbReference type="NCBI Taxonomy" id="1748367"/>
    <lineage>
        <taxon>Bacteria</taxon>
        <taxon>Bacillati</taxon>
        <taxon>Actinomycetota</taxon>
        <taxon>Actinomycetes</taxon>
        <taxon>Nakamurellales</taxon>
        <taxon>Nakamurellaceae</taxon>
        <taxon>Nakamurella</taxon>
    </lineage>
</organism>
<feature type="transmembrane region" description="Helical" evidence="1">
    <location>
        <begin position="60"/>
        <end position="80"/>
    </location>
</feature>
<feature type="transmembrane region" description="Helical" evidence="1">
    <location>
        <begin position="31"/>
        <end position="48"/>
    </location>
</feature>
<keyword evidence="1" id="KW-0472">Membrane</keyword>